<dbReference type="InterPro" id="IPR050415">
    <property type="entry name" value="MRET"/>
</dbReference>
<evidence type="ECO:0000256" key="6">
    <source>
        <dbReference type="ARBA" id="ARBA00023014"/>
    </source>
</evidence>
<dbReference type="InterPro" id="IPR017938">
    <property type="entry name" value="Riboflavin_synthase-like_b-brl"/>
</dbReference>
<dbReference type="CDD" id="cd06185">
    <property type="entry name" value="PDR_like"/>
    <property type="match status" value="1"/>
</dbReference>
<protein>
    <submittedName>
        <fullName evidence="9">Oxidoreductase</fullName>
    </submittedName>
</protein>
<dbReference type="InterPro" id="IPR012675">
    <property type="entry name" value="Beta-grasp_dom_sf"/>
</dbReference>
<dbReference type="Gene3D" id="2.40.30.10">
    <property type="entry name" value="Translation factors"/>
    <property type="match status" value="1"/>
</dbReference>
<dbReference type="PROSITE" id="PS00197">
    <property type="entry name" value="2FE2S_FER_1"/>
    <property type="match status" value="1"/>
</dbReference>
<dbReference type="Pfam" id="PF00111">
    <property type="entry name" value="Fer2"/>
    <property type="match status" value="1"/>
</dbReference>
<dbReference type="InterPro" id="IPR001433">
    <property type="entry name" value="OxRdtase_FAD/NAD-bd"/>
</dbReference>
<dbReference type="GO" id="GO:0051537">
    <property type="term" value="F:2 iron, 2 sulfur cluster binding"/>
    <property type="evidence" value="ECO:0007669"/>
    <property type="project" value="UniProtKB-KW"/>
</dbReference>
<evidence type="ECO:0000256" key="5">
    <source>
        <dbReference type="ARBA" id="ARBA00023004"/>
    </source>
</evidence>
<keyword evidence="6" id="KW-0411">Iron-sulfur</keyword>
<dbReference type="PROSITE" id="PS51384">
    <property type="entry name" value="FAD_FR"/>
    <property type="match status" value="1"/>
</dbReference>
<dbReference type="PRINTS" id="PR00409">
    <property type="entry name" value="PHDIOXRDTASE"/>
</dbReference>
<dbReference type="InterPro" id="IPR036010">
    <property type="entry name" value="2Fe-2S_ferredoxin-like_sf"/>
</dbReference>
<dbReference type="InterPro" id="IPR017927">
    <property type="entry name" value="FAD-bd_FR_type"/>
</dbReference>
<dbReference type="GO" id="GO:0046872">
    <property type="term" value="F:metal ion binding"/>
    <property type="evidence" value="ECO:0007669"/>
    <property type="project" value="UniProtKB-KW"/>
</dbReference>
<comment type="caution">
    <text evidence="9">The sequence shown here is derived from an EMBL/GenBank/DDBJ whole genome shotgun (WGS) entry which is preliminary data.</text>
</comment>
<dbReference type="SUPFAM" id="SSF63380">
    <property type="entry name" value="Riboflavin synthase domain-like"/>
    <property type="match status" value="1"/>
</dbReference>
<dbReference type="InterPro" id="IPR006058">
    <property type="entry name" value="2Fe2S_fd_BS"/>
</dbReference>
<dbReference type="EMBL" id="DOEK01000047">
    <property type="protein sequence ID" value="HBP32135.1"/>
    <property type="molecule type" value="Genomic_DNA"/>
</dbReference>
<dbReference type="SUPFAM" id="SSF54292">
    <property type="entry name" value="2Fe-2S ferredoxin-like"/>
    <property type="match status" value="1"/>
</dbReference>
<feature type="domain" description="FAD-binding FR-type" evidence="8">
    <location>
        <begin position="1"/>
        <end position="100"/>
    </location>
</feature>
<gene>
    <name evidence="9" type="ORF">DD666_22340</name>
</gene>
<dbReference type="GO" id="GO:0016491">
    <property type="term" value="F:oxidoreductase activity"/>
    <property type="evidence" value="ECO:0007669"/>
    <property type="project" value="UniProtKB-KW"/>
</dbReference>
<keyword evidence="1" id="KW-0285">Flavoprotein</keyword>
<dbReference type="Proteomes" id="UP000264036">
    <property type="component" value="Unassembled WGS sequence"/>
</dbReference>
<evidence type="ECO:0000259" key="8">
    <source>
        <dbReference type="PROSITE" id="PS51384"/>
    </source>
</evidence>
<evidence type="ECO:0000256" key="4">
    <source>
        <dbReference type="ARBA" id="ARBA00023002"/>
    </source>
</evidence>
<keyword evidence="5" id="KW-0408">Iron</keyword>
<organism evidence="9 10">
    <name type="scientific">Advenella kashmirensis</name>
    <dbReference type="NCBI Taxonomy" id="310575"/>
    <lineage>
        <taxon>Bacteria</taxon>
        <taxon>Pseudomonadati</taxon>
        <taxon>Pseudomonadota</taxon>
        <taxon>Betaproteobacteria</taxon>
        <taxon>Burkholderiales</taxon>
        <taxon>Alcaligenaceae</taxon>
    </lineage>
</organism>
<dbReference type="CDD" id="cd00207">
    <property type="entry name" value="fer2"/>
    <property type="match status" value="1"/>
</dbReference>
<evidence type="ECO:0000259" key="7">
    <source>
        <dbReference type="PROSITE" id="PS51085"/>
    </source>
</evidence>
<dbReference type="PROSITE" id="PS51085">
    <property type="entry name" value="2FE2S_FER_2"/>
    <property type="match status" value="1"/>
</dbReference>
<evidence type="ECO:0000256" key="2">
    <source>
        <dbReference type="ARBA" id="ARBA00022714"/>
    </source>
</evidence>
<dbReference type="AlphaFoldDB" id="A0A356LNM1"/>
<proteinExistence type="predicted"/>
<evidence type="ECO:0000256" key="1">
    <source>
        <dbReference type="ARBA" id="ARBA00022630"/>
    </source>
</evidence>
<dbReference type="Gene3D" id="3.40.50.80">
    <property type="entry name" value="Nucleotide-binding domain of ferredoxin-NADP reductase (FNR) module"/>
    <property type="match status" value="1"/>
</dbReference>
<keyword evidence="4" id="KW-0560">Oxidoreductase</keyword>
<feature type="domain" description="2Fe-2S ferredoxin-type" evidence="7">
    <location>
        <begin position="228"/>
        <end position="310"/>
    </location>
</feature>
<dbReference type="PANTHER" id="PTHR47354:SF1">
    <property type="entry name" value="CARNITINE MONOOXYGENASE REDUCTASE SUBUNIT"/>
    <property type="match status" value="1"/>
</dbReference>
<dbReference type="InterPro" id="IPR001041">
    <property type="entry name" value="2Fe-2S_ferredoxin-type"/>
</dbReference>
<keyword evidence="3" id="KW-0479">Metal-binding</keyword>
<accession>A0A356LNM1</accession>
<reference evidence="9 10" key="1">
    <citation type="journal article" date="2018" name="Nat. Biotechnol.">
        <title>A standardized bacterial taxonomy based on genome phylogeny substantially revises the tree of life.</title>
        <authorList>
            <person name="Parks D.H."/>
            <person name="Chuvochina M."/>
            <person name="Waite D.W."/>
            <person name="Rinke C."/>
            <person name="Skarshewski A."/>
            <person name="Chaumeil P.A."/>
            <person name="Hugenholtz P."/>
        </authorList>
    </citation>
    <scope>NUCLEOTIDE SEQUENCE [LARGE SCALE GENOMIC DNA]</scope>
    <source>
        <strain evidence="9">UBA10707</strain>
    </source>
</reference>
<evidence type="ECO:0000313" key="9">
    <source>
        <dbReference type="EMBL" id="HBP32135.1"/>
    </source>
</evidence>
<dbReference type="InterPro" id="IPR039261">
    <property type="entry name" value="FNR_nucleotide-bd"/>
</dbReference>
<dbReference type="SUPFAM" id="SSF52343">
    <property type="entry name" value="Ferredoxin reductase-like, C-terminal NADP-linked domain"/>
    <property type="match status" value="1"/>
</dbReference>
<evidence type="ECO:0000256" key="3">
    <source>
        <dbReference type="ARBA" id="ARBA00022723"/>
    </source>
</evidence>
<sequence>MKLIVSNIVQDTPTVKIYTLRHPIHPALPKQSAGAHVDVRLPDGKIRQYSLCGNPDDESEYRIAVRRESTGRGGSCWLHDNVEIGSVLHVTAPRNNFPLVTEAKRNVFIAGGIGITPFSSMIYASKKAGTPFVINYCIKSMEDAPLLEQLSQYCAEDELRLWTSREEGRRRFDVADIGPPIEGTHIYCCGPNNLVEAVKSSTKNWAEDQVHFEVFSATLDENFKPEPFLIKIASTGEIIRVDANQSALEALHQHGFNIATSCGLGVCGSCECGYSEGTVIHRDSVLNVSARQDRMMPCVSRARVSVTLNL</sequence>
<name>A0A356LNM1_9BURK</name>
<dbReference type="PANTHER" id="PTHR47354">
    <property type="entry name" value="NADH OXIDOREDUCTASE HCR"/>
    <property type="match status" value="1"/>
</dbReference>
<dbReference type="Gene3D" id="3.10.20.30">
    <property type="match status" value="1"/>
</dbReference>
<dbReference type="Pfam" id="PF00175">
    <property type="entry name" value="NAD_binding_1"/>
    <property type="match status" value="1"/>
</dbReference>
<keyword evidence="2" id="KW-0001">2Fe-2S</keyword>
<evidence type="ECO:0000313" key="10">
    <source>
        <dbReference type="Proteomes" id="UP000264036"/>
    </source>
</evidence>